<evidence type="ECO:0000313" key="2">
    <source>
        <dbReference type="EMBL" id="SVB54960.1"/>
    </source>
</evidence>
<dbReference type="InterPro" id="IPR042106">
    <property type="entry name" value="Nuo/plastoQ_OxRdtase_6_NuoJ"/>
</dbReference>
<dbReference type="PANTHER" id="PTHR33269">
    <property type="entry name" value="NADH-UBIQUINONE OXIDOREDUCTASE CHAIN 6"/>
    <property type="match status" value="1"/>
</dbReference>
<keyword evidence="1" id="KW-0472">Membrane</keyword>
<keyword evidence="1" id="KW-1133">Transmembrane helix</keyword>
<protein>
    <recommendedName>
        <fullName evidence="3">NADH-quinone oxidoreductase subunit J</fullName>
    </recommendedName>
</protein>
<evidence type="ECO:0008006" key="3">
    <source>
        <dbReference type="Google" id="ProtNLM"/>
    </source>
</evidence>
<proteinExistence type="predicted"/>
<feature type="transmembrane region" description="Helical" evidence="1">
    <location>
        <begin position="25"/>
        <end position="48"/>
    </location>
</feature>
<dbReference type="AlphaFoldDB" id="A0A382EW29"/>
<dbReference type="EMBL" id="UINC01046658">
    <property type="protein sequence ID" value="SVB54960.1"/>
    <property type="molecule type" value="Genomic_DNA"/>
</dbReference>
<evidence type="ECO:0000256" key="1">
    <source>
        <dbReference type="SAM" id="Phobius"/>
    </source>
</evidence>
<dbReference type="GO" id="GO:0008137">
    <property type="term" value="F:NADH dehydrogenase (ubiquinone) activity"/>
    <property type="evidence" value="ECO:0007669"/>
    <property type="project" value="InterPro"/>
</dbReference>
<reference evidence="2" key="1">
    <citation type="submission" date="2018-05" db="EMBL/GenBank/DDBJ databases">
        <authorList>
            <person name="Lanie J.A."/>
            <person name="Ng W.-L."/>
            <person name="Kazmierczak K.M."/>
            <person name="Andrzejewski T.M."/>
            <person name="Davidsen T.M."/>
            <person name="Wayne K.J."/>
            <person name="Tettelin H."/>
            <person name="Glass J.I."/>
            <person name="Rusch D."/>
            <person name="Podicherti R."/>
            <person name="Tsui H.-C.T."/>
            <person name="Winkler M.E."/>
        </authorList>
    </citation>
    <scope>NUCLEOTIDE SEQUENCE</scope>
</reference>
<feature type="transmembrane region" description="Helical" evidence="1">
    <location>
        <begin position="55"/>
        <end position="76"/>
    </location>
</feature>
<organism evidence="2">
    <name type="scientific">marine metagenome</name>
    <dbReference type="NCBI Taxonomy" id="408172"/>
    <lineage>
        <taxon>unclassified sequences</taxon>
        <taxon>metagenomes</taxon>
        <taxon>ecological metagenomes</taxon>
    </lineage>
</organism>
<accession>A0A382EW29</accession>
<feature type="transmembrane region" description="Helical" evidence="1">
    <location>
        <begin position="88"/>
        <end position="111"/>
    </location>
</feature>
<keyword evidence="1" id="KW-0812">Transmembrane</keyword>
<name>A0A382EW29_9ZZZZ</name>
<feature type="transmembrane region" description="Helical" evidence="1">
    <location>
        <begin position="185"/>
        <end position="207"/>
    </location>
</feature>
<dbReference type="InterPro" id="IPR001457">
    <property type="entry name" value="NADH_UbQ/plastoQ_OxRdtase_su6"/>
</dbReference>
<gene>
    <name evidence="2" type="ORF">METZ01_LOCUS207814</name>
</gene>
<dbReference type="Pfam" id="PF00499">
    <property type="entry name" value="Oxidored_q3"/>
    <property type="match status" value="1"/>
</dbReference>
<dbReference type="PANTHER" id="PTHR33269:SF17">
    <property type="entry name" value="NADH-UBIQUINONE OXIDOREDUCTASE CHAIN 6"/>
    <property type="match status" value="1"/>
</dbReference>
<dbReference type="Gene3D" id="1.20.120.1200">
    <property type="entry name" value="NADH-ubiquinone/plastoquinone oxidoreductase chain 6, subunit NuoJ"/>
    <property type="match status" value="1"/>
</dbReference>
<sequence>MVLLVIFGLVAICSAICVVAFKNPIHSALALILTFFSQAGLFIALGAHFVAAVQVIVYAGAIMVLFLFVIMLLNLGSLQDTARQNISAIKIFVLVLAVLLAIEGVTVARYVDQNGGVIKKQSTDVIIQRLKDDFKMSDEDIKHSVEELYGKGTSVSNLTSVQVTGLVHGEMGKTERIGTLLFSKFVLPFEVTSFILIAALIGVISIVNREPQEAA</sequence>